<reference evidence="4" key="1">
    <citation type="submission" date="2017-02" db="EMBL/GenBank/DDBJ databases">
        <authorList>
            <person name="Varghese N."/>
            <person name="Submissions S."/>
        </authorList>
    </citation>
    <scope>NUCLEOTIDE SEQUENCE [LARGE SCALE GENOMIC DNA]</scope>
    <source>
        <strain evidence="4">ATCC 25662</strain>
    </source>
</reference>
<dbReference type="NCBIfam" id="TIGR01891">
    <property type="entry name" value="amidohydrolases"/>
    <property type="match status" value="1"/>
</dbReference>
<keyword evidence="3" id="KW-0378">Hydrolase</keyword>
<dbReference type="PANTHER" id="PTHR11014:SF63">
    <property type="entry name" value="METALLOPEPTIDASE, PUTATIVE (AFU_ORTHOLOGUE AFUA_6G09600)-RELATED"/>
    <property type="match status" value="1"/>
</dbReference>
<dbReference type="InterPro" id="IPR036264">
    <property type="entry name" value="Bact_exopeptidase_dim_dom"/>
</dbReference>
<evidence type="ECO:0000313" key="4">
    <source>
        <dbReference type="Proteomes" id="UP000243297"/>
    </source>
</evidence>
<dbReference type="Pfam" id="PF07687">
    <property type="entry name" value="M20_dimer"/>
    <property type="match status" value="1"/>
</dbReference>
<dbReference type="PIRSF" id="PIRSF005962">
    <property type="entry name" value="Pept_M20D_amidohydro"/>
    <property type="match status" value="1"/>
</dbReference>
<gene>
    <name evidence="3" type="ORF">SAMN02745191_0541</name>
</gene>
<dbReference type="EMBL" id="FUWY01000001">
    <property type="protein sequence ID" value="SJZ41867.1"/>
    <property type="molecule type" value="Genomic_DNA"/>
</dbReference>
<evidence type="ECO:0000313" key="3">
    <source>
        <dbReference type="EMBL" id="SJZ41867.1"/>
    </source>
</evidence>
<dbReference type="SUPFAM" id="SSF53187">
    <property type="entry name" value="Zn-dependent exopeptidases"/>
    <property type="match status" value="1"/>
</dbReference>
<feature type="binding site" evidence="1">
    <location>
        <position position="368"/>
    </location>
    <ligand>
        <name>Mn(2+)</name>
        <dbReference type="ChEBI" id="CHEBI:29035"/>
        <label>2</label>
    </ligand>
</feature>
<dbReference type="PANTHER" id="PTHR11014">
    <property type="entry name" value="PEPTIDASE M20 FAMILY MEMBER"/>
    <property type="match status" value="1"/>
</dbReference>
<dbReference type="InterPro" id="IPR002933">
    <property type="entry name" value="Peptidase_M20"/>
</dbReference>
<accession>A0A1T4KHN7</accession>
<dbReference type="Gene3D" id="3.40.630.10">
    <property type="entry name" value="Zn peptidases"/>
    <property type="match status" value="1"/>
</dbReference>
<dbReference type="InterPro" id="IPR011650">
    <property type="entry name" value="Peptidase_M20_dimer"/>
</dbReference>
<dbReference type="GO" id="GO:0046872">
    <property type="term" value="F:metal ion binding"/>
    <property type="evidence" value="ECO:0007669"/>
    <property type="project" value="UniProtKB-KW"/>
</dbReference>
<feature type="binding site" evidence="1">
    <location>
        <position position="107"/>
    </location>
    <ligand>
        <name>Mn(2+)</name>
        <dbReference type="ChEBI" id="CHEBI:29035"/>
        <label>2</label>
    </ligand>
</feature>
<keyword evidence="1" id="KW-0479">Metal-binding</keyword>
<dbReference type="Pfam" id="PF01546">
    <property type="entry name" value="Peptidase_M20"/>
    <property type="match status" value="1"/>
</dbReference>
<feature type="binding site" evidence="1">
    <location>
        <position position="141"/>
    </location>
    <ligand>
        <name>Mn(2+)</name>
        <dbReference type="ChEBI" id="CHEBI:29035"/>
        <label>2</label>
    </ligand>
</feature>
<comment type="cofactor">
    <cofactor evidence="1">
        <name>Mn(2+)</name>
        <dbReference type="ChEBI" id="CHEBI:29035"/>
    </cofactor>
    <text evidence="1">The Mn(2+) ion enhances activity.</text>
</comment>
<protein>
    <submittedName>
        <fullName evidence="3">Amidohydrolase</fullName>
    </submittedName>
</protein>
<proteinExistence type="predicted"/>
<feature type="binding site" evidence="1">
    <location>
        <position position="167"/>
    </location>
    <ligand>
        <name>Mn(2+)</name>
        <dbReference type="ChEBI" id="CHEBI:29035"/>
        <label>2</label>
    </ligand>
</feature>
<dbReference type="Proteomes" id="UP000243297">
    <property type="component" value="Unassembled WGS sequence"/>
</dbReference>
<dbReference type="GO" id="GO:0016787">
    <property type="term" value="F:hydrolase activity"/>
    <property type="evidence" value="ECO:0007669"/>
    <property type="project" value="UniProtKB-KW"/>
</dbReference>
<keyword evidence="4" id="KW-1185">Reference proteome</keyword>
<dbReference type="OrthoDB" id="9776731at2"/>
<sequence length="400" mass="44311">MKFEKAFQSVEDYVIKTRRELHCLAEPSDEEKNTFAYIIEEIKNIGFNYEIIEEFTVVARLETGKPGKVIALRADIDGLPVTENSYNLKRERTCVSKNKNASHACGHDAHAAMLLASMKVLNEIKEELVGTYYFCFEQGEELGRKKGVTSILDYLEGKRVDTVWAIHVYNKLESGKICVDEGPRMAGVAGTMVKVIGKGGHGSRPDLSNNPVFAAANILVNLGGVLVNKIDANETVTCGITTLNGGGTPNVFSDEATIAGTFRFFNVEEGRKAVDLFKSVSEHTAAMYDCFVEFDEKTKVIGVPVITDKECSEFAKKELIEYIGEEKIASCDKWYASESFSAYTHRYPSIFAFLGIKNEEEGTGAEHHSEFFDVDENVLMLGVKATVGYAVSFAKKDKED</sequence>
<dbReference type="AlphaFoldDB" id="A0A1T4KHN7"/>
<feature type="domain" description="Peptidase M20 dimerisation" evidence="2">
    <location>
        <begin position="187"/>
        <end position="285"/>
    </location>
</feature>
<organism evidence="3 4">
    <name type="scientific">Anaerorhabdus furcosa</name>
    <dbReference type="NCBI Taxonomy" id="118967"/>
    <lineage>
        <taxon>Bacteria</taxon>
        <taxon>Bacillati</taxon>
        <taxon>Bacillota</taxon>
        <taxon>Erysipelotrichia</taxon>
        <taxon>Erysipelotrichales</taxon>
        <taxon>Erysipelotrichaceae</taxon>
        <taxon>Anaerorhabdus</taxon>
    </lineage>
</organism>
<dbReference type="STRING" id="118967.SAMN02745191_0541"/>
<evidence type="ECO:0000256" key="1">
    <source>
        <dbReference type="PIRSR" id="PIRSR005962-1"/>
    </source>
</evidence>
<dbReference type="RefSeq" id="WP_078710974.1">
    <property type="nucleotide sequence ID" value="NZ_FUWY01000001.1"/>
</dbReference>
<evidence type="ECO:0000259" key="2">
    <source>
        <dbReference type="Pfam" id="PF07687"/>
    </source>
</evidence>
<name>A0A1T4KHN7_9FIRM</name>
<keyword evidence="1" id="KW-0464">Manganese</keyword>
<dbReference type="InterPro" id="IPR017439">
    <property type="entry name" value="Amidohydrolase"/>
</dbReference>
<feature type="binding site" evidence="1">
    <location>
        <position position="105"/>
    </location>
    <ligand>
        <name>Mn(2+)</name>
        <dbReference type="ChEBI" id="CHEBI:29035"/>
        <label>2</label>
    </ligand>
</feature>
<dbReference type="Gene3D" id="3.30.70.360">
    <property type="match status" value="1"/>
</dbReference>
<dbReference type="SUPFAM" id="SSF55031">
    <property type="entry name" value="Bacterial exopeptidase dimerisation domain"/>
    <property type="match status" value="1"/>
</dbReference>